<evidence type="ECO:0000313" key="2">
    <source>
        <dbReference type="EMBL" id="PSC75834.1"/>
    </source>
</evidence>
<organism evidence="2 3">
    <name type="scientific">Micractinium conductrix</name>
    <dbReference type="NCBI Taxonomy" id="554055"/>
    <lineage>
        <taxon>Eukaryota</taxon>
        <taxon>Viridiplantae</taxon>
        <taxon>Chlorophyta</taxon>
        <taxon>core chlorophytes</taxon>
        <taxon>Trebouxiophyceae</taxon>
        <taxon>Chlorellales</taxon>
        <taxon>Chlorellaceae</taxon>
        <taxon>Chlorella clade</taxon>
        <taxon>Micractinium</taxon>
    </lineage>
</organism>
<protein>
    <submittedName>
        <fullName evidence="2">Uncharacterized protein</fullName>
    </submittedName>
</protein>
<feature type="compositionally biased region" description="Polar residues" evidence="1">
    <location>
        <begin position="155"/>
        <end position="165"/>
    </location>
</feature>
<sequence length="296" mass="30315">MLVCGPLAPLETDVSTSDEFWDQLFTAPSLDDFAQGFFSPSAGLPDVAVTSQNHYSCTLPAATAIQPQPLQAPAVVAAPCPQPFSAAPATPPCGAGPGRALPRSPFDCAGTPFAPACGGQLLAPAAAHAAVREHSEAVSWLIGWSRLATEGSPRSVASSPATRSAGSPLVDAGSITRTSPGPMRAAAPLSSGSGASASRHLPRPASPSPSRAHQRKRQHRAEEAPPGKRHAAAALPPATCAPVAEPPAWLLEGLSWELREVAVQAWIEFETERSARLAAPAPLAAAQLASATLSLH</sequence>
<evidence type="ECO:0000313" key="3">
    <source>
        <dbReference type="Proteomes" id="UP000239649"/>
    </source>
</evidence>
<feature type="region of interest" description="Disordered" evidence="1">
    <location>
        <begin position="151"/>
        <end position="232"/>
    </location>
</feature>
<reference evidence="2 3" key="1">
    <citation type="journal article" date="2018" name="Plant J.">
        <title>Genome sequences of Chlorella sorokiniana UTEX 1602 and Micractinium conductrix SAG 241.80: implications to maltose excretion by a green alga.</title>
        <authorList>
            <person name="Arriola M.B."/>
            <person name="Velmurugan N."/>
            <person name="Zhang Y."/>
            <person name="Plunkett M.H."/>
            <person name="Hondzo H."/>
            <person name="Barney B.M."/>
        </authorList>
    </citation>
    <scope>NUCLEOTIDE SEQUENCE [LARGE SCALE GENOMIC DNA]</scope>
    <source>
        <strain evidence="2 3">SAG 241.80</strain>
    </source>
</reference>
<proteinExistence type="predicted"/>
<comment type="caution">
    <text evidence="2">The sequence shown here is derived from an EMBL/GenBank/DDBJ whole genome shotgun (WGS) entry which is preliminary data.</text>
</comment>
<evidence type="ECO:0000256" key="1">
    <source>
        <dbReference type="SAM" id="MobiDB-lite"/>
    </source>
</evidence>
<feature type="compositionally biased region" description="Low complexity" evidence="1">
    <location>
        <begin position="185"/>
        <end position="199"/>
    </location>
</feature>
<name>A0A2P6VP11_9CHLO</name>
<dbReference type="Proteomes" id="UP000239649">
    <property type="component" value="Unassembled WGS sequence"/>
</dbReference>
<gene>
    <name evidence="2" type="ORF">C2E20_1427</name>
</gene>
<keyword evidence="3" id="KW-1185">Reference proteome</keyword>
<dbReference type="EMBL" id="LHPF02000002">
    <property type="protein sequence ID" value="PSC75834.1"/>
    <property type="molecule type" value="Genomic_DNA"/>
</dbReference>
<accession>A0A2P6VP11</accession>
<dbReference type="AlphaFoldDB" id="A0A2P6VP11"/>